<evidence type="ECO:0000313" key="8">
    <source>
        <dbReference type="Proteomes" id="UP000190367"/>
    </source>
</evidence>
<dbReference type="GO" id="GO:0005737">
    <property type="term" value="C:cytoplasm"/>
    <property type="evidence" value="ECO:0007669"/>
    <property type="project" value="UniProtKB-SubCell"/>
</dbReference>
<keyword evidence="3 5" id="KW-0533">Nickel</keyword>
<comment type="subcellular location">
    <subcellularLocation>
        <location evidence="1 5">Cytoplasm</location>
    </subcellularLocation>
</comment>
<dbReference type="SUPFAM" id="SSF69287">
    <property type="entry name" value="Urease metallochaperone UreE, N-terminal domain"/>
    <property type="match status" value="1"/>
</dbReference>
<accession>A0A1T4LS03</accession>
<evidence type="ECO:0000313" key="7">
    <source>
        <dbReference type="EMBL" id="SJZ57512.1"/>
    </source>
</evidence>
<dbReference type="GO" id="GO:0051082">
    <property type="term" value="F:unfolded protein binding"/>
    <property type="evidence" value="ECO:0007669"/>
    <property type="project" value="UniProtKB-UniRule"/>
</dbReference>
<keyword evidence="8" id="KW-1185">Reference proteome</keyword>
<dbReference type="GO" id="GO:0006457">
    <property type="term" value="P:protein folding"/>
    <property type="evidence" value="ECO:0007669"/>
    <property type="project" value="InterPro"/>
</dbReference>
<dbReference type="GO" id="GO:0065003">
    <property type="term" value="P:protein-containing complex assembly"/>
    <property type="evidence" value="ECO:0007669"/>
    <property type="project" value="InterPro"/>
</dbReference>
<dbReference type="GO" id="GO:0019627">
    <property type="term" value="P:urea metabolic process"/>
    <property type="evidence" value="ECO:0007669"/>
    <property type="project" value="InterPro"/>
</dbReference>
<evidence type="ECO:0000256" key="2">
    <source>
        <dbReference type="ARBA" id="ARBA00022490"/>
    </source>
</evidence>
<dbReference type="OrthoDB" id="9810882at2"/>
<protein>
    <recommendedName>
        <fullName evidence="5">Urease accessory protein UreE</fullName>
    </recommendedName>
</protein>
<evidence type="ECO:0000256" key="5">
    <source>
        <dbReference type="HAMAP-Rule" id="MF_00822"/>
    </source>
</evidence>
<gene>
    <name evidence="5" type="primary">ureE</name>
    <name evidence="7" type="ORF">SAMN04488128_101780</name>
</gene>
<dbReference type="CDD" id="cd00571">
    <property type="entry name" value="UreE"/>
    <property type="match status" value="1"/>
</dbReference>
<organism evidence="7 8">
    <name type="scientific">Chitinophaga eiseniae</name>
    <dbReference type="NCBI Taxonomy" id="634771"/>
    <lineage>
        <taxon>Bacteria</taxon>
        <taxon>Pseudomonadati</taxon>
        <taxon>Bacteroidota</taxon>
        <taxon>Chitinophagia</taxon>
        <taxon>Chitinophagales</taxon>
        <taxon>Chitinophagaceae</taxon>
        <taxon>Chitinophaga</taxon>
    </lineage>
</organism>
<dbReference type="RefSeq" id="WP_078667433.1">
    <property type="nucleotide sequence ID" value="NZ_FUWZ01000001.1"/>
</dbReference>
<keyword evidence="4 5" id="KW-0143">Chaperone</keyword>
<dbReference type="Gene3D" id="2.60.260.20">
    <property type="entry name" value="Urease metallochaperone UreE, N-terminal domain"/>
    <property type="match status" value="1"/>
</dbReference>
<dbReference type="PIRSF" id="PIRSF036402">
    <property type="entry name" value="Ureas_acces_UreE"/>
    <property type="match status" value="1"/>
</dbReference>
<evidence type="ECO:0000256" key="3">
    <source>
        <dbReference type="ARBA" id="ARBA00022596"/>
    </source>
</evidence>
<sequence length="170" mass="19241">MIIDKIIGNTGTMSLESRATDPLLLEWFETTKRIQRKHTQQGMEIAIRFLKEGQRLRIGDILYMDDTRAVVVDIIPSDAIVVTPRSLLEMGSVCYEIGNKHLPMFIQDDQVLLPFEEPIYRWLTAAGYQTEKAHTKLTNLLNANVQPHTHGNSSGSSLFSKIMSLAAKER</sequence>
<evidence type="ECO:0000256" key="1">
    <source>
        <dbReference type="ARBA" id="ARBA00004496"/>
    </source>
</evidence>
<dbReference type="Pfam" id="PF05194">
    <property type="entry name" value="UreE_C"/>
    <property type="match status" value="1"/>
</dbReference>
<dbReference type="AlphaFoldDB" id="A0A1T4LS03"/>
<dbReference type="InterPro" id="IPR012406">
    <property type="entry name" value="UreE"/>
</dbReference>
<dbReference type="NCBIfam" id="NF009754">
    <property type="entry name" value="PRK13261.1-6"/>
    <property type="match status" value="1"/>
</dbReference>
<evidence type="ECO:0000256" key="4">
    <source>
        <dbReference type="ARBA" id="ARBA00023186"/>
    </source>
</evidence>
<feature type="domain" description="UreE urease accessory N-terminal" evidence="6">
    <location>
        <begin position="6"/>
        <end position="70"/>
    </location>
</feature>
<dbReference type="SUPFAM" id="SSF69737">
    <property type="entry name" value="Urease metallochaperone UreE, C-terminal domain"/>
    <property type="match status" value="1"/>
</dbReference>
<dbReference type="Proteomes" id="UP000190367">
    <property type="component" value="Unassembled WGS sequence"/>
</dbReference>
<dbReference type="EMBL" id="FUWZ01000001">
    <property type="protein sequence ID" value="SJZ57512.1"/>
    <property type="molecule type" value="Genomic_DNA"/>
</dbReference>
<keyword evidence="2 5" id="KW-0963">Cytoplasm</keyword>
<evidence type="ECO:0000259" key="6">
    <source>
        <dbReference type="SMART" id="SM00988"/>
    </source>
</evidence>
<comment type="function">
    <text evidence="5">Involved in urease metallocenter assembly. Binds nickel. Probably functions as a nickel donor during metallocenter assembly.</text>
</comment>
<dbReference type="InterPro" id="IPR004029">
    <property type="entry name" value="UreE_N"/>
</dbReference>
<dbReference type="STRING" id="634771.SAMN04488128_101780"/>
<dbReference type="HAMAP" id="MF_00822">
    <property type="entry name" value="UreE"/>
    <property type="match status" value="1"/>
</dbReference>
<name>A0A1T4LS03_9BACT</name>
<proteinExistence type="inferred from homology"/>
<dbReference type="InterPro" id="IPR007864">
    <property type="entry name" value="UreE_C_dom"/>
</dbReference>
<dbReference type="Pfam" id="PF02814">
    <property type="entry name" value="UreE_N"/>
    <property type="match status" value="1"/>
</dbReference>
<dbReference type="SMART" id="SM00988">
    <property type="entry name" value="UreE_N"/>
    <property type="match status" value="1"/>
</dbReference>
<dbReference type="GO" id="GO:0016151">
    <property type="term" value="F:nickel cation binding"/>
    <property type="evidence" value="ECO:0007669"/>
    <property type="project" value="UniProtKB-UniRule"/>
</dbReference>
<reference evidence="8" key="1">
    <citation type="submission" date="2017-02" db="EMBL/GenBank/DDBJ databases">
        <authorList>
            <person name="Varghese N."/>
            <person name="Submissions S."/>
        </authorList>
    </citation>
    <scope>NUCLEOTIDE SEQUENCE [LARGE SCALE GENOMIC DNA]</scope>
    <source>
        <strain evidence="8">DSM 22224</strain>
    </source>
</reference>
<dbReference type="InterPro" id="IPR036118">
    <property type="entry name" value="UreE_N_sf"/>
</dbReference>
<comment type="similarity">
    <text evidence="5">Belongs to the UreE family.</text>
</comment>
<dbReference type="Gene3D" id="3.30.70.790">
    <property type="entry name" value="UreE, C-terminal domain"/>
    <property type="match status" value="1"/>
</dbReference>